<evidence type="ECO:0000313" key="2">
    <source>
        <dbReference type="EMBL" id="DAD37910.1"/>
    </source>
</evidence>
<keyword evidence="3" id="KW-1185">Reference proteome</keyword>
<evidence type="ECO:0000313" key="1">
    <source>
        <dbReference type="EMBL" id="DAD37907.1"/>
    </source>
</evidence>
<name>A0A822YZF3_NELNU</name>
<accession>A0A822YZF3</accession>
<gene>
    <name evidence="1" type="ORF">HUJ06_008547</name>
    <name evidence="2" type="ORF">HUJ06_008551</name>
</gene>
<dbReference type="AlphaFoldDB" id="A0A822YZF3"/>
<proteinExistence type="predicted"/>
<comment type="caution">
    <text evidence="1">The sequence shown here is derived from an EMBL/GenBank/DDBJ whole genome shotgun (WGS) entry which is preliminary data.</text>
</comment>
<organism evidence="1 3">
    <name type="scientific">Nelumbo nucifera</name>
    <name type="common">Sacred lotus</name>
    <dbReference type="NCBI Taxonomy" id="4432"/>
    <lineage>
        <taxon>Eukaryota</taxon>
        <taxon>Viridiplantae</taxon>
        <taxon>Streptophyta</taxon>
        <taxon>Embryophyta</taxon>
        <taxon>Tracheophyta</taxon>
        <taxon>Spermatophyta</taxon>
        <taxon>Magnoliopsida</taxon>
        <taxon>Proteales</taxon>
        <taxon>Nelumbonaceae</taxon>
        <taxon>Nelumbo</taxon>
    </lineage>
</organism>
<dbReference type="Proteomes" id="UP000607653">
    <property type="component" value="Unassembled WGS sequence"/>
</dbReference>
<protein>
    <submittedName>
        <fullName evidence="1">Uncharacterized protein</fullName>
    </submittedName>
</protein>
<dbReference type="EMBL" id="DUZY01000004">
    <property type="protein sequence ID" value="DAD37910.1"/>
    <property type="molecule type" value="Genomic_DNA"/>
</dbReference>
<evidence type="ECO:0000313" key="3">
    <source>
        <dbReference type="Proteomes" id="UP000607653"/>
    </source>
</evidence>
<sequence>MLVLLGGITYNKKGINVTRKVLRTVKGVGWDVSAIGNGLCAFFLS</sequence>
<dbReference type="EMBL" id="DUZY01000004">
    <property type="protein sequence ID" value="DAD37907.1"/>
    <property type="molecule type" value="Genomic_DNA"/>
</dbReference>
<reference evidence="1 3" key="1">
    <citation type="journal article" date="2020" name="Mol. Biol. Evol.">
        <title>Distinct Expression and Methylation Patterns for Genes with Different Fates following a Single Whole-Genome Duplication in Flowering Plants.</title>
        <authorList>
            <person name="Shi T."/>
            <person name="Rahmani R.S."/>
            <person name="Gugger P.F."/>
            <person name="Wang M."/>
            <person name="Li H."/>
            <person name="Zhang Y."/>
            <person name="Li Z."/>
            <person name="Wang Q."/>
            <person name="Van de Peer Y."/>
            <person name="Marchal K."/>
            <person name="Chen J."/>
        </authorList>
    </citation>
    <scope>NUCLEOTIDE SEQUENCE [LARGE SCALE GENOMIC DNA]</scope>
    <source>
        <tissue evidence="1">Leaf</tissue>
    </source>
</reference>